<dbReference type="Gene3D" id="1.10.287.1060">
    <property type="entry name" value="ESAT-6-like"/>
    <property type="match status" value="1"/>
</dbReference>
<name>A0ABR9VXJ2_9MICO</name>
<comment type="caution">
    <text evidence="1">The sequence shown here is derived from an EMBL/GenBank/DDBJ whole genome shotgun (WGS) entry which is preliminary data.</text>
</comment>
<proteinExistence type="predicted"/>
<dbReference type="Proteomes" id="UP000644727">
    <property type="component" value="Unassembled WGS sequence"/>
</dbReference>
<protein>
    <recommendedName>
        <fullName evidence="3">WXG100 family type VII secretion target</fullName>
    </recommendedName>
</protein>
<evidence type="ECO:0000313" key="1">
    <source>
        <dbReference type="EMBL" id="MBE9402886.1"/>
    </source>
</evidence>
<sequence length="84" mass="9244">MDPEEGREVASEITRTGEQILEYFDSVTSVVSSVDWIGPDYDAYLDDWNSFVSGSIAGLVEALNAKSEELTRHADQQDDTSNAV</sequence>
<accession>A0ABR9VXJ2</accession>
<evidence type="ECO:0008006" key="3">
    <source>
        <dbReference type="Google" id="ProtNLM"/>
    </source>
</evidence>
<gene>
    <name evidence="1" type="ORF">IOE58_01255</name>
</gene>
<evidence type="ECO:0000313" key="2">
    <source>
        <dbReference type="Proteomes" id="UP000644727"/>
    </source>
</evidence>
<reference evidence="1 2" key="1">
    <citation type="submission" date="2020-10" db="EMBL/GenBank/DDBJ databases">
        <title>Draft genome and description of Brachybacterium epidermidis sp nov.</title>
        <authorList>
            <person name="Boxberger M."/>
            <person name="La Scola B."/>
        </authorList>
    </citation>
    <scope>NUCLEOTIDE SEQUENCE [LARGE SCALE GENOMIC DNA]</scope>
    <source>
        <strain evidence="1 2">Marseille-Q2903</strain>
    </source>
</reference>
<keyword evidence="2" id="KW-1185">Reference proteome</keyword>
<organism evidence="1 2">
    <name type="scientific">Brachybacterium epidermidis</name>
    <dbReference type="NCBI Taxonomy" id="2781983"/>
    <lineage>
        <taxon>Bacteria</taxon>
        <taxon>Bacillati</taxon>
        <taxon>Actinomycetota</taxon>
        <taxon>Actinomycetes</taxon>
        <taxon>Micrococcales</taxon>
        <taxon>Dermabacteraceae</taxon>
        <taxon>Brachybacterium</taxon>
    </lineage>
</organism>
<dbReference type="EMBL" id="JADEYR010000001">
    <property type="protein sequence ID" value="MBE9402886.1"/>
    <property type="molecule type" value="Genomic_DNA"/>
</dbReference>